<keyword evidence="2" id="KW-1185">Reference proteome</keyword>
<accession>A0A430KUP8</accession>
<dbReference type="AlphaFoldDB" id="A0A430KUP8"/>
<dbReference type="InterPro" id="IPR007446">
    <property type="entry name" value="PilP"/>
</dbReference>
<name>A0A430KUP8_9GAMM</name>
<dbReference type="PROSITE" id="PS51257">
    <property type="entry name" value="PROKAR_LIPOPROTEIN"/>
    <property type="match status" value="1"/>
</dbReference>
<dbReference type="Gene3D" id="2.30.30.830">
    <property type="match status" value="1"/>
</dbReference>
<dbReference type="Proteomes" id="UP000283087">
    <property type="component" value="Unassembled WGS sequence"/>
</dbReference>
<gene>
    <name evidence="1" type="ORF">EH243_03300</name>
</gene>
<protein>
    <submittedName>
        <fullName evidence="1">Pilus assembly protein PilP</fullName>
    </submittedName>
</protein>
<dbReference type="RefSeq" id="WP_126157213.1">
    <property type="nucleotide sequence ID" value="NZ_RQXW01000002.1"/>
</dbReference>
<evidence type="ECO:0000313" key="1">
    <source>
        <dbReference type="EMBL" id="RTE67245.1"/>
    </source>
</evidence>
<proteinExistence type="predicted"/>
<comment type="caution">
    <text evidence="1">The sequence shown here is derived from an EMBL/GenBank/DDBJ whole genome shotgun (WGS) entry which is preliminary data.</text>
</comment>
<dbReference type="EMBL" id="RQXW01000002">
    <property type="protein sequence ID" value="RTE67245.1"/>
    <property type="molecule type" value="Genomic_DNA"/>
</dbReference>
<dbReference type="PIRSF" id="PIRSF016481">
    <property type="entry name" value="Pilus_assembly_PilP"/>
    <property type="match status" value="1"/>
</dbReference>
<reference evidence="1 2" key="1">
    <citation type="submission" date="2018-11" db="EMBL/GenBank/DDBJ databases">
        <title>The draft genome sequence of Amphritea opalescens ANRC-JH13T.</title>
        <authorList>
            <person name="Fang Z."/>
            <person name="Zhang Y."/>
            <person name="Han X."/>
        </authorList>
    </citation>
    <scope>NUCLEOTIDE SEQUENCE [LARGE SCALE GENOMIC DNA]</scope>
    <source>
        <strain evidence="1 2">ANRC-JH13</strain>
    </source>
</reference>
<organism evidence="1 2">
    <name type="scientific">Amphritea opalescens</name>
    <dbReference type="NCBI Taxonomy" id="2490544"/>
    <lineage>
        <taxon>Bacteria</taxon>
        <taxon>Pseudomonadati</taxon>
        <taxon>Pseudomonadota</taxon>
        <taxon>Gammaproteobacteria</taxon>
        <taxon>Oceanospirillales</taxon>
        <taxon>Oceanospirillaceae</taxon>
        <taxon>Amphritea</taxon>
    </lineage>
</organism>
<dbReference type="OrthoDB" id="5296580at2"/>
<dbReference type="Pfam" id="PF04351">
    <property type="entry name" value="PilP"/>
    <property type="match status" value="1"/>
</dbReference>
<evidence type="ECO:0000313" key="2">
    <source>
        <dbReference type="Proteomes" id="UP000283087"/>
    </source>
</evidence>
<sequence>MMIPSKFLRVLILAPLFLGGCVWIEDVSDLRSFIAQEKQKKVIKVEPLPEFTAYHSFVYEGASMRSPFKPLVSIITVDTEEGVADEGNTGIKPDLDRERSYLETFSLDNLAMVGSINMSATGSRWALIKDKQGEVHRVSVGDYMGLDYGKVVAVNSDNVELVEIVTNGRGGWMRRPRSVVMD</sequence>